<dbReference type="EMBL" id="JACIJP010000001">
    <property type="protein sequence ID" value="MBB6123431.1"/>
    <property type="molecule type" value="Genomic_DNA"/>
</dbReference>
<dbReference type="Pfam" id="PF00775">
    <property type="entry name" value="Dioxygenase_C"/>
    <property type="match status" value="1"/>
</dbReference>
<evidence type="ECO:0000256" key="3">
    <source>
        <dbReference type="ARBA" id="ARBA00023002"/>
    </source>
</evidence>
<gene>
    <name evidence="5" type="ORF">FHS92_001138</name>
</gene>
<organism evidence="5 6">
    <name type="scientific">Sphingobium subterraneum</name>
    <dbReference type="NCBI Taxonomy" id="627688"/>
    <lineage>
        <taxon>Bacteria</taxon>
        <taxon>Pseudomonadati</taxon>
        <taxon>Pseudomonadota</taxon>
        <taxon>Alphaproteobacteria</taxon>
        <taxon>Sphingomonadales</taxon>
        <taxon>Sphingomonadaceae</taxon>
        <taxon>Sphingobium</taxon>
    </lineage>
</organism>
<dbReference type="Gene3D" id="2.60.130.10">
    <property type="entry name" value="Aromatic compound dioxygenase"/>
    <property type="match status" value="1"/>
</dbReference>
<keyword evidence="2 5" id="KW-0223">Dioxygenase</keyword>
<dbReference type="SUPFAM" id="SSF49482">
    <property type="entry name" value="Aromatic compound dioxygenase"/>
    <property type="match status" value="1"/>
</dbReference>
<keyword evidence="6" id="KW-1185">Reference proteome</keyword>
<feature type="domain" description="Intradiol ring-cleavage dioxygenases" evidence="4">
    <location>
        <begin position="13"/>
        <end position="172"/>
    </location>
</feature>
<dbReference type="PANTHER" id="PTHR33711:SF10">
    <property type="entry name" value="INTRADIOL RING-CLEAVAGE DIOXYGENASES DOMAIN-CONTAINING PROTEIN"/>
    <property type="match status" value="1"/>
</dbReference>
<accession>A0A841J5D3</accession>
<dbReference type="InterPro" id="IPR050770">
    <property type="entry name" value="Intradiol_RC_Dioxygenase"/>
</dbReference>
<evidence type="ECO:0000313" key="6">
    <source>
        <dbReference type="Proteomes" id="UP000552700"/>
    </source>
</evidence>
<comment type="caution">
    <text evidence="5">The sequence shown here is derived from an EMBL/GenBank/DDBJ whole genome shotgun (WGS) entry which is preliminary data.</text>
</comment>
<dbReference type="RefSeq" id="WP_184078338.1">
    <property type="nucleotide sequence ID" value="NZ_JACIJP010000001.1"/>
</dbReference>
<dbReference type="PANTHER" id="PTHR33711">
    <property type="entry name" value="DIOXYGENASE, PUTATIVE (AFU_ORTHOLOGUE AFUA_2G02910)-RELATED"/>
    <property type="match status" value="1"/>
</dbReference>
<evidence type="ECO:0000256" key="1">
    <source>
        <dbReference type="ARBA" id="ARBA00007825"/>
    </source>
</evidence>
<dbReference type="InterPro" id="IPR015889">
    <property type="entry name" value="Intradiol_dOase_core"/>
</dbReference>
<dbReference type="GO" id="GO:0008199">
    <property type="term" value="F:ferric iron binding"/>
    <property type="evidence" value="ECO:0007669"/>
    <property type="project" value="InterPro"/>
</dbReference>
<evidence type="ECO:0000259" key="4">
    <source>
        <dbReference type="Pfam" id="PF00775"/>
    </source>
</evidence>
<name>A0A841J5D3_9SPHN</name>
<dbReference type="GO" id="GO:0016702">
    <property type="term" value="F:oxidoreductase activity, acting on single donors with incorporation of molecular oxygen, incorporation of two atoms of oxygen"/>
    <property type="evidence" value="ECO:0007669"/>
    <property type="project" value="InterPro"/>
</dbReference>
<comment type="similarity">
    <text evidence="1">Belongs to the intradiol ring-cleavage dioxygenase family.</text>
</comment>
<proteinExistence type="inferred from homology"/>
<dbReference type="Proteomes" id="UP000552700">
    <property type="component" value="Unassembled WGS sequence"/>
</dbReference>
<dbReference type="InterPro" id="IPR000627">
    <property type="entry name" value="Intradiol_dOase_C"/>
</dbReference>
<evidence type="ECO:0000313" key="5">
    <source>
        <dbReference type="EMBL" id="MBB6123431.1"/>
    </source>
</evidence>
<evidence type="ECO:0000256" key="2">
    <source>
        <dbReference type="ARBA" id="ARBA00022964"/>
    </source>
</evidence>
<protein>
    <submittedName>
        <fullName evidence="5">Protocatechuate 3,4-dioxygenase beta subunit</fullName>
    </submittedName>
</protein>
<keyword evidence="3" id="KW-0560">Oxidoreductase</keyword>
<sequence>METENYTCEDTVGPYYAPAFLDDDRQNLTNFYDYLVRPKGDVIIVQGAILDRDGNPVKPVLVEAWQADANGRRRTSATLEDADLDPWFDGYSRHYCDDGTFELTTIMPGAVPPCRESPSARAPYITLNLYMDGTERLATQIFFEGRPENESDPLLLSLPEPLRPRLLARRMPDNSDGVPVYRIDLKLRCADETPFFEDRFG</sequence>
<dbReference type="AlphaFoldDB" id="A0A841J5D3"/>
<reference evidence="5 6" key="1">
    <citation type="submission" date="2020-08" db="EMBL/GenBank/DDBJ databases">
        <title>Genomic Encyclopedia of Type Strains, Phase IV (KMG-IV): sequencing the most valuable type-strain genomes for metagenomic binning, comparative biology and taxonomic classification.</title>
        <authorList>
            <person name="Goeker M."/>
        </authorList>
    </citation>
    <scope>NUCLEOTIDE SEQUENCE [LARGE SCALE GENOMIC DNA]</scope>
    <source>
        <strain evidence="5 6">DSM 102255</strain>
    </source>
</reference>